<organism evidence="2 3">
    <name type="scientific">Floridaenema flaviceps BLCC-F50</name>
    <dbReference type="NCBI Taxonomy" id="3153642"/>
    <lineage>
        <taxon>Bacteria</taxon>
        <taxon>Bacillati</taxon>
        <taxon>Cyanobacteriota</taxon>
        <taxon>Cyanophyceae</taxon>
        <taxon>Oscillatoriophycideae</taxon>
        <taxon>Aerosakkonematales</taxon>
        <taxon>Aerosakkonemataceae</taxon>
        <taxon>Floridanema</taxon>
        <taxon>Floridanema flaviceps</taxon>
    </lineage>
</organism>
<dbReference type="Proteomes" id="UP001576784">
    <property type="component" value="Unassembled WGS sequence"/>
</dbReference>
<protein>
    <submittedName>
        <fullName evidence="2">Uncharacterized protein</fullName>
    </submittedName>
</protein>
<name>A0ABV4XVL9_9CYAN</name>
<accession>A0ABV4XVL9</accession>
<feature type="region of interest" description="Disordered" evidence="1">
    <location>
        <begin position="114"/>
        <end position="137"/>
    </location>
</feature>
<comment type="caution">
    <text evidence="2">The sequence shown here is derived from an EMBL/GenBank/DDBJ whole genome shotgun (WGS) entry which is preliminary data.</text>
</comment>
<evidence type="ECO:0000256" key="1">
    <source>
        <dbReference type="SAM" id="MobiDB-lite"/>
    </source>
</evidence>
<reference evidence="2 3" key="1">
    <citation type="submission" date="2024-09" db="EMBL/GenBank/DDBJ databases">
        <title>Floridaenema gen nov. (Aerosakkonemataceae, Aerosakkonematales ord. nov., Cyanobacteria) from benthic tropical and subtropical fresh waters, with the description of four new species.</title>
        <authorList>
            <person name="Moretto J.A."/>
            <person name="Berthold D.E."/>
            <person name="Lefler F.W."/>
            <person name="Huang I.-S."/>
            <person name="Laughinghouse H. IV."/>
        </authorList>
    </citation>
    <scope>NUCLEOTIDE SEQUENCE [LARGE SCALE GENOMIC DNA]</scope>
    <source>
        <strain evidence="2 3">BLCC-F50</strain>
    </source>
</reference>
<evidence type="ECO:0000313" key="2">
    <source>
        <dbReference type="EMBL" id="MFB2895785.1"/>
    </source>
</evidence>
<dbReference type="RefSeq" id="WP_413265421.1">
    <property type="nucleotide sequence ID" value="NZ_JBHFNR010000169.1"/>
</dbReference>
<evidence type="ECO:0000313" key="3">
    <source>
        <dbReference type="Proteomes" id="UP001576784"/>
    </source>
</evidence>
<dbReference type="EMBL" id="JBHFNR010000169">
    <property type="protein sequence ID" value="MFB2895785.1"/>
    <property type="molecule type" value="Genomic_DNA"/>
</dbReference>
<sequence length="246" mass="28022">MSEQGKSSIGNNNDAAAQVAAWLLGNYYFDLRGYQPGELVENWLNYYPGNWLRLAVIEALYQGRYKAVSVEQILNIWHRRNQTLYHFNYEFENLICSKLPPELTQIFSTGVSNTAAPMTSSTEPPVNSDSELEPEENSLPISQPFEMFAQSRPPSAKPTLPVIETETEETQPDSCCSATQTPQTSNFDDEYQTMITEEENISSSENFSDYSSDRFTDTYPFPDLFTKLKALALQHQELINQQQQQI</sequence>
<feature type="compositionally biased region" description="Polar residues" evidence="1">
    <location>
        <begin position="114"/>
        <end position="129"/>
    </location>
</feature>
<proteinExistence type="predicted"/>
<keyword evidence="3" id="KW-1185">Reference proteome</keyword>
<gene>
    <name evidence="2" type="ORF">ACE1CI_22995</name>
</gene>